<feature type="domain" description="N-end aminoacyl transferase N-terminal" evidence="4">
    <location>
        <begin position="24"/>
        <end position="94"/>
    </location>
</feature>
<gene>
    <name evidence="6" type="ORF">Poly41_51410</name>
</gene>
<dbReference type="InterPro" id="IPR030700">
    <property type="entry name" value="N-end_Aminoacyl_Trfase"/>
</dbReference>
<name>A0A5C6DC89_9BACT</name>
<organism evidence="6 7">
    <name type="scientific">Novipirellula artificiosorum</name>
    <dbReference type="NCBI Taxonomy" id="2528016"/>
    <lineage>
        <taxon>Bacteria</taxon>
        <taxon>Pseudomonadati</taxon>
        <taxon>Planctomycetota</taxon>
        <taxon>Planctomycetia</taxon>
        <taxon>Pirellulales</taxon>
        <taxon>Pirellulaceae</taxon>
        <taxon>Novipirellula</taxon>
    </lineage>
</organism>
<dbReference type="PANTHER" id="PTHR21367">
    <property type="entry name" value="ARGININE-TRNA-PROTEIN TRANSFERASE 1"/>
    <property type="match status" value="1"/>
</dbReference>
<protein>
    <submittedName>
        <fullName evidence="6">Arginyl-tRNA-protein transferase</fullName>
    </submittedName>
</protein>
<dbReference type="InterPro" id="IPR017138">
    <property type="entry name" value="Asp_Glu_LeuTrfase"/>
</dbReference>
<reference evidence="6 7" key="1">
    <citation type="submission" date="2019-02" db="EMBL/GenBank/DDBJ databases">
        <title>Deep-cultivation of Planctomycetes and their phenomic and genomic characterization uncovers novel biology.</title>
        <authorList>
            <person name="Wiegand S."/>
            <person name="Jogler M."/>
            <person name="Boedeker C."/>
            <person name="Pinto D."/>
            <person name="Vollmers J."/>
            <person name="Rivas-Marin E."/>
            <person name="Kohn T."/>
            <person name="Peeters S.H."/>
            <person name="Heuer A."/>
            <person name="Rast P."/>
            <person name="Oberbeckmann S."/>
            <person name="Bunk B."/>
            <person name="Jeske O."/>
            <person name="Meyerdierks A."/>
            <person name="Storesund J.E."/>
            <person name="Kallscheuer N."/>
            <person name="Luecker S."/>
            <person name="Lage O.M."/>
            <person name="Pohl T."/>
            <person name="Merkel B.J."/>
            <person name="Hornburger P."/>
            <person name="Mueller R.-W."/>
            <person name="Bruemmer F."/>
            <person name="Labrenz M."/>
            <person name="Spormann A.M."/>
            <person name="Op Den Camp H."/>
            <person name="Overmann J."/>
            <person name="Amann R."/>
            <person name="Jetten M.S.M."/>
            <person name="Mascher T."/>
            <person name="Medema M.H."/>
            <person name="Devos D.P."/>
            <person name="Kaster A.-K."/>
            <person name="Ovreas L."/>
            <person name="Rohde M."/>
            <person name="Galperin M.Y."/>
            <person name="Jogler C."/>
        </authorList>
    </citation>
    <scope>NUCLEOTIDE SEQUENCE [LARGE SCALE GENOMIC DNA]</scope>
    <source>
        <strain evidence="6 7">Poly41</strain>
    </source>
</reference>
<dbReference type="GO" id="GO:0008914">
    <property type="term" value="F:leucyl-tRNA--protein transferase activity"/>
    <property type="evidence" value="ECO:0007669"/>
    <property type="project" value="InterPro"/>
</dbReference>
<dbReference type="AlphaFoldDB" id="A0A5C6DC89"/>
<evidence type="ECO:0000256" key="1">
    <source>
        <dbReference type="ARBA" id="ARBA00022490"/>
    </source>
</evidence>
<keyword evidence="2 6" id="KW-0808">Transferase</keyword>
<keyword evidence="7" id="KW-1185">Reference proteome</keyword>
<dbReference type="GO" id="GO:0071596">
    <property type="term" value="P:ubiquitin-dependent protein catabolic process via the N-end rule pathway"/>
    <property type="evidence" value="ECO:0007669"/>
    <property type="project" value="InterPro"/>
</dbReference>
<dbReference type="InterPro" id="IPR016181">
    <property type="entry name" value="Acyl_CoA_acyltransferase"/>
</dbReference>
<evidence type="ECO:0000313" key="6">
    <source>
        <dbReference type="EMBL" id="TWU33387.1"/>
    </source>
</evidence>
<dbReference type="PANTHER" id="PTHR21367:SF1">
    <property type="entry name" value="ARGINYL-TRNA--PROTEIN TRANSFERASE 1"/>
    <property type="match status" value="1"/>
</dbReference>
<dbReference type="GO" id="GO:0005737">
    <property type="term" value="C:cytoplasm"/>
    <property type="evidence" value="ECO:0007669"/>
    <property type="project" value="TreeGrafter"/>
</dbReference>
<dbReference type="EMBL" id="SJPV01000010">
    <property type="protein sequence ID" value="TWU33387.1"/>
    <property type="molecule type" value="Genomic_DNA"/>
</dbReference>
<feature type="domain" description="N-end rule aminoacyl transferase C-terminal" evidence="5">
    <location>
        <begin position="117"/>
        <end position="235"/>
    </location>
</feature>
<dbReference type="SUPFAM" id="SSF55729">
    <property type="entry name" value="Acyl-CoA N-acyltransferases (Nat)"/>
    <property type="match status" value="1"/>
</dbReference>
<dbReference type="GO" id="GO:0004057">
    <property type="term" value="F:arginyl-tRNA--protein transferase activity"/>
    <property type="evidence" value="ECO:0007669"/>
    <property type="project" value="InterPro"/>
</dbReference>
<dbReference type="NCBIfam" id="NF002346">
    <property type="entry name" value="PRK01305.2-3"/>
    <property type="match status" value="1"/>
</dbReference>
<comment type="caution">
    <text evidence="6">The sequence shown here is derived from an EMBL/GenBank/DDBJ whole genome shotgun (WGS) entry which is preliminary data.</text>
</comment>
<keyword evidence="3" id="KW-0012">Acyltransferase</keyword>
<evidence type="ECO:0000259" key="5">
    <source>
        <dbReference type="Pfam" id="PF04377"/>
    </source>
</evidence>
<dbReference type="RefSeq" id="WP_146529752.1">
    <property type="nucleotide sequence ID" value="NZ_SJPV01000010.1"/>
</dbReference>
<evidence type="ECO:0000259" key="4">
    <source>
        <dbReference type="Pfam" id="PF04376"/>
    </source>
</evidence>
<accession>A0A5C6DC89</accession>
<evidence type="ECO:0000256" key="3">
    <source>
        <dbReference type="ARBA" id="ARBA00023315"/>
    </source>
</evidence>
<dbReference type="InterPro" id="IPR007471">
    <property type="entry name" value="N-end_Aminoacyl_Trfase_N"/>
</dbReference>
<proteinExistence type="predicted"/>
<evidence type="ECO:0000313" key="7">
    <source>
        <dbReference type="Proteomes" id="UP000319143"/>
    </source>
</evidence>
<dbReference type="Pfam" id="PF04377">
    <property type="entry name" value="ATE_C"/>
    <property type="match status" value="1"/>
</dbReference>
<dbReference type="InterPro" id="IPR007472">
    <property type="entry name" value="N-end_Aminoacyl_Trfase_C"/>
</dbReference>
<dbReference type="PIRSF" id="PIRSF037208">
    <property type="entry name" value="ATE_pro_prd"/>
    <property type="match status" value="1"/>
</dbReference>
<keyword evidence="1" id="KW-0963">Cytoplasm</keyword>
<dbReference type="OrthoDB" id="9782022at2"/>
<dbReference type="Proteomes" id="UP000319143">
    <property type="component" value="Unassembled WGS sequence"/>
</dbReference>
<sequence>MSRPTEFRLPNDECRLVVIQDQTQPCPYREGVVARMPLRLPIGNVTPEIMDKMLAMGFRRSGDFVYRTECPECRECQPTRVKVAEFEWTRSLRRVLKRGDRDLNCRWGHPSVDSNRVEMFNDHRQVRSLGGFDEPVDQDGYRAFLCNTCCDTRELAIYRGEKLVALSIVDVGRESTSAVYTHFRPEESVYSLGTYAVLKQIQWANETDRPFVYLGMFVAENRHLNYKARYRHQQRFVAEQWGDVGD</sequence>
<dbReference type="Pfam" id="PF04376">
    <property type="entry name" value="ATE_N"/>
    <property type="match status" value="1"/>
</dbReference>
<evidence type="ECO:0000256" key="2">
    <source>
        <dbReference type="ARBA" id="ARBA00022679"/>
    </source>
</evidence>